<dbReference type="EMBL" id="JBHSYQ010000006">
    <property type="protein sequence ID" value="MFC6998638.1"/>
    <property type="molecule type" value="Genomic_DNA"/>
</dbReference>
<organism evidence="3 4">
    <name type="scientific">Rufibacter roseus</name>
    <dbReference type="NCBI Taxonomy" id="1567108"/>
    <lineage>
        <taxon>Bacteria</taxon>
        <taxon>Pseudomonadati</taxon>
        <taxon>Bacteroidota</taxon>
        <taxon>Cytophagia</taxon>
        <taxon>Cytophagales</taxon>
        <taxon>Hymenobacteraceae</taxon>
        <taxon>Rufibacter</taxon>
    </lineage>
</organism>
<reference evidence="4" key="1">
    <citation type="journal article" date="2019" name="Int. J. Syst. Evol. Microbiol.">
        <title>The Global Catalogue of Microorganisms (GCM) 10K type strain sequencing project: providing services to taxonomists for standard genome sequencing and annotation.</title>
        <authorList>
            <consortium name="The Broad Institute Genomics Platform"/>
            <consortium name="The Broad Institute Genome Sequencing Center for Infectious Disease"/>
            <person name="Wu L."/>
            <person name="Ma J."/>
        </authorList>
    </citation>
    <scope>NUCLEOTIDE SEQUENCE [LARGE SCALE GENOMIC DNA]</scope>
    <source>
        <strain evidence="4">CGMCC 4.7393</strain>
    </source>
</reference>
<keyword evidence="4" id="KW-1185">Reference proteome</keyword>
<dbReference type="Pfam" id="PF04389">
    <property type="entry name" value="Peptidase_M28"/>
    <property type="match status" value="1"/>
</dbReference>
<feature type="domain" description="Peptidase M28" evidence="2">
    <location>
        <begin position="100"/>
        <end position="289"/>
    </location>
</feature>
<dbReference type="SUPFAM" id="SSF53187">
    <property type="entry name" value="Zn-dependent exopeptidases"/>
    <property type="match status" value="1"/>
</dbReference>
<dbReference type="Proteomes" id="UP001596405">
    <property type="component" value="Unassembled WGS sequence"/>
</dbReference>
<protein>
    <submittedName>
        <fullName evidence="3">M20/M25/M40 family metallo-hydrolase</fullName>
    </submittedName>
</protein>
<evidence type="ECO:0000256" key="1">
    <source>
        <dbReference type="SAM" id="SignalP"/>
    </source>
</evidence>
<evidence type="ECO:0000259" key="2">
    <source>
        <dbReference type="Pfam" id="PF04389"/>
    </source>
</evidence>
<dbReference type="InterPro" id="IPR045175">
    <property type="entry name" value="M28_fam"/>
</dbReference>
<dbReference type="Gene3D" id="3.40.630.10">
    <property type="entry name" value="Zn peptidases"/>
    <property type="match status" value="1"/>
</dbReference>
<evidence type="ECO:0000313" key="3">
    <source>
        <dbReference type="EMBL" id="MFC6998638.1"/>
    </source>
</evidence>
<proteinExistence type="predicted"/>
<name>A0ABW2DNK0_9BACT</name>
<gene>
    <name evidence="3" type="ORF">ACFQHR_13450</name>
</gene>
<keyword evidence="1" id="KW-0732">Signal</keyword>
<accession>A0ABW2DNK0</accession>
<sequence length="307" mass="34171">MNRFVSFMRLSPVILGVCSLGFFSCAQQNVPVTNQVLLDVEILAADSMGGRLPNTSGHAKAQNYLVQRFKQVGLMPIGNGYQHEFSFTPRGANAPVTGVNLVGMIPGKSEKALVITAHYDHIGTINGKVFNGADDDASGIGAILAIAEHFKKEKPEHTLIFVAFDAEEQGLQGSKAFVENPPIALSRILLNVNLDMVSISDKNELYASGTYHHPWVKPILEQVKQPEGFNLRFGHDRPEQGHDDWTLQSDHGSFHRKQVPFVYFGVEDHSHYHKETDEFQNIHQPFYLKAVEFLVKAVQALDKQLPQ</sequence>
<dbReference type="PANTHER" id="PTHR12147:SF26">
    <property type="entry name" value="PEPTIDASE M28 DOMAIN-CONTAINING PROTEIN"/>
    <property type="match status" value="1"/>
</dbReference>
<feature type="signal peptide" evidence="1">
    <location>
        <begin position="1"/>
        <end position="26"/>
    </location>
</feature>
<dbReference type="PROSITE" id="PS51257">
    <property type="entry name" value="PROKAR_LIPOPROTEIN"/>
    <property type="match status" value="1"/>
</dbReference>
<evidence type="ECO:0000313" key="4">
    <source>
        <dbReference type="Proteomes" id="UP001596405"/>
    </source>
</evidence>
<feature type="chain" id="PRO_5045299562" evidence="1">
    <location>
        <begin position="27"/>
        <end position="307"/>
    </location>
</feature>
<dbReference type="InterPro" id="IPR007484">
    <property type="entry name" value="Peptidase_M28"/>
</dbReference>
<dbReference type="RefSeq" id="WP_082883205.1">
    <property type="nucleotide sequence ID" value="NZ_JBHSYQ010000006.1"/>
</dbReference>
<comment type="caution">
    <text evidence="3">The sequence shown here is derived from an EMBL/GenBank/DDBJ whole genome shotgun (WGS) entry which is preliminary data.</text>
</comment>
<dbReference type="PANTHER" id="PTHR12147">
    <property type="entry name" value="METALLOPEPTIDASE M28 FAMILY MEMBER"/>
    <property type="match status" value="1"/>
</dbReference>